<comment type="caution">
    <text evidence="2">The sequence shown here is derived from an EMBL/GenBank/DDBJ whole genome shotgun (WGS) entry which is preliminary data.</text>
</comment>
<feature type="transmembrane region" description="Helical" evidence="1">
    <location>
        <begin position="205"/>
        <end position="222"/>
    </location>
</feature>
<feature type="transmembrane region" description="Helical" evidence="1">
    <location>
        <begin position="131"/>
        <end position="147"/>
    </location>
</feature>
<feature type="transmembrane region" description="Helical" evidence="1">
    <location>
        <begin position="421"/>
        <end position="444"/>
    </location>
</feature>
<keyword evidence="1" id="KW-1133">Transmembrane helix</keyword>
<evidence type="ECO:0000313" key="3">
    <source>
        <dbReference type="Proteomes" id="UP001523262"/>
    </source>
</evidence>
<proteinExistence type="predicted"/>
<feature type="transmembrane region" description="Helical" evidence="1">
    <location>
        <begin position="74"/>
        <end position="92"/>
    </location>
</feature>
<accession>A0ABT0WBQ3</accession>
<dbReference type="EMBL" id="JAMQCR010000001">
    <property type="protein sequence ID" value="MCM2532974.1"/>
    <property type="molecule type" value="Genomic_DNA"/>
</dbReference>
<name>A0ABT0WBQ3_9BACI</name>
<evidence type="ECO:0000313" key="2">
    <source>
        <dbReference type="EMBL" id="MCM2532974.1"/>
    </source>
</evidence>
<keyword evidence="1" id="KW-0812">Transmembrane</keyword>
<feature type="transmembrane region" description="Helical" evidence="1">
    <location>
        <begin position="339"/>
        <end position="361"/>
    </location>
</feature>
<sequence>MILKRNMWINYLFVYLCLYAYHLIVSKSPGDDLTFAKAAQHYNVVQWLSKRYFDWSGRLFPDAMSLLLLANKVWLWRLINPLVIIVLAYGLVRIWKKNVRMVEFLTALCIIGYFTNNILSSGFFWITGSMYYLWAIALGLLAMIPYADQGFREEKFKNNFQFILCLIFGFLASVANEQASLCMSCFAILSHIVLFRQKKPQDKRLFFLTIIITIGTLILLLAPGSHVRSIKEATYWYPGFEHLTLKDHFYIGTIWGFEKLFIDMKNLLFLLSILAVIPYFKDEQLRNNLIFKVFSLVLCMMVLFHLTGLGLEHFYKFEAIRNFNFTATLFSISLFKRTFISAVFPYLFWSVYSLMLLYLLLKNTKRKIFVLFCILAVISTLVLMFFSPTIYGSGNRVLTVGAVLLAIIMIGRMIEQRMIGTFFYLSIFAIFPIINLSDMFFIWLTKGFNPFL</sequence>
<feature type="transmembrane region" description="Helical" evidence="1">
    <location>
        <begin position="7"/>
        <end position="25"/>
    </location>
</feature>
<organism evidence="2 3">
    <name type="scientific">Neobacillus pocheonensis</name>
    <dbReference type="NCBI Taxonomy" id="363869"/>
    <lineage>
        <taxon>Bacteria</taxon>
        <taxon>Bacillati</taxon>
        <taxon>Bacillota</taxon>
        <taxon>Bacilli</taxon>
        <taxon>Bacillales</taxon>
        <taxon>Bacillaceae</taxon>
        <taxon>Neobacillus</taxon>
    </lineage>
</organism>
<feature type="transmembrane region" description="Helical" evidence="1">
    <location>
        <begin position="260"/>
        <end position="280"/>
    </location>
</feature>
<keyword evidence="1" id="KW-0472">Membrane</keyword>
<feature type="transmembrane region" description="Helical" evidence="1">
    <location>
        <begin position="397"/>
        <end position="414"/>
    </location>
</feature>
<dbReference type="Proteomes" id="UP001523262">
    <property type="component" value="Unassembled WGS sequence"/>
</dbReference>
<feature type="transmembrane region" description="Helical" evidence="1">
    <location>
        <begin position="368"/>
        <end position="391"/>
    </location>
</feature>
<evidence type="ECO:0000256" key="1">
    <source>
        <dbReference type="SAM" id="Phobius"/>
    </source>
</evidence>
<gene>
    <name evidence="2" type="ORF">NDK43_11970</name>
</gene>
<keyword evidence="3" id="KW-1185">Reference proteome</keyword>
<feature type="transmembrane region" description="Helical" evidence="1">
    <location>
        <begin position="289"/>
        <end position="307"/>
    </location>
</feature>
<feature type="transmembrane region" description="Helical" evidence="1">
    <location>
        <begin position="104"/>
        <end position="125"/>
    </location>
</feature>
<protein>
    <submittedName>
        <fullName evidence="2">DUF6056 family protein</fullName>
    </submittedName>
</protein>
<dbReference type="Pfam" id="PF19528">
    <property type="entry name" value="DUF6056"/>
    <property type="match status" value="1"/>
</dbReference>
<dbReference type="InterPro" id="IPR045691">
    <property type="entry name" value="DUF6056"/>
</dbReference>
<reference evidence="2 3" key="1">
    <citation type="submission" date="2022-06" db="EMBL/GenBank/DDBJ databases">
        <authorList>
            <person name="Jeon C.O."/>
        </authorList>
    </citation>
    <scope>NUCLEOTIDE SEQUENCE [LARGE SCALE GENOMIC DNA]</scope>
    <source>
        <strain evidence="2 3">KCTC 13943</strain>
    </source>
</reference>